<evidence type="ECO:0000313" key="1">
    <source>
        <dbReference type="EMBL" id="ANM46662.1"/>
    </source>
</evidence>
<reference evidence="1 2" key="1">
    <citation type="submission" date="2016-04" db="EMBL/GenBank/DDBJ databases">
        <title>Comparative genomics of Morganella phages MP1 and MP2 define new clades among the T4 and T7-like Viruses.</title>
        <authorList>
            <person name="Pinto G."/>
            <person name="Oliveira A."/>
            <person name="Malgorzata L."/>
            <person name="Kropinski A."/>
            <person name="Azeredo J."/>
        </authorList>
    </citation>
    <scope>NUCLEOTIDE SEQUENCE [LARGE SCALE GENOMIC DNA]</scope>
</reference>
<gene>
    <name evidence="1" type="ORF">MP1_gp0078</name>
</gene>
<organism evidence="1 2">
    <name type="scientific">Morganella phage vB_MmoM_MP1</name>
    <dbReference type="NCBI Taxonomy" id="1852628"/>
    <lineage>
        <taxon>Viruses</taxon>
        <taxon>Duplodnaviria</taxon>
        <taxon>Heunggongvirae</taxon>
        <taxon>Uroviricota</taxon>
        <taxon>Caudoviricetes</taxon>
        <taxon>Pantevenvirales</taxon>
        <taxon>Straboviridae</taxon>
        <taxon>Gualtarvirus</taxon>
        <taxon>Gualtarvirus mp1</taxon>
    </lineage>
</organism>
<dbReference type="RefSeq" id="YP_009279935.1">
    <property type="nucleotide sequence ID" value="NC_031020.1"/>
</dbReference>
<dbReference type="GeneID" id="29059444"/>
<proteinExistence type="predicted"/>
<evidence type="ECO:0000313" key="2">
    <source>
        <dbReference type="Proteomes" id="UP000203816"/>
    </source>
</evidence>
<accession>A0A192YAW3</accession>
<keyword evidence="2" id="KW-1185">Reference proteome</keyword>
<dbReference type="Proteomes" id="UP000203816">
    <property type="component" value="Segment"/>
</dbReference>
<dbReference type="KEGG" id="vg:29059444"/>
<sequence length="49" mass="5551">MHFNVGGLTIKVNKDRSEFTICIAGEDVKLSRGQIHSLIRELQLELQRG</sequence>
<protein>
    <submittedName>
        <fullName evidence="1">Uncharacterized protein</fullName>
    </submittedName>
</protein>
<name>A0A192YAW3_9CAUD</name>
<dbReference type="EMBL" id="KX078569">
    <property type="protein sequence ID" value="ANM46662.1"/>
    <property type="molecule type" value="Genomic_DNA"/>
</dbReference>